<dbReference type="PRINTS" id="PR00080">
    <property type="entry name" value="SDRFAMILY"/>
</dbReference>
<dbReference type="PROSITE" id="PS00061">
    <property type="entry name" value="ADH_SHORT"/>
    <property type="match status" value="1"/>
</dbReference>
<protein>
    <submittedName>
        <fullName evidence="3">SDR family NAD(P)-dependent oxidoreductase</fullName>
        <ecNumber evidence="3">1.1.1.-</ecNumber>
    </submittedName>
</protein>
<accession>A0ABW5HJT6</accession>
<sequence length="251" mass="25488">MYEDLKGKAAIVTGAGRGIGEAIARSLASNGAKVLVADVSGDEKAVAESIGGDARAHSVDISSPESVEAMVAAAVEHYGTVDILVNNAGIDGGYAAAADCSIENFDKTVAINLRGTFLGLHYTLPVMLKKGSGAVVNVSSLAGVMPFPGMMAYSTTKSGILGMTRCAAADHSRQGVRVNAVLPGVIETPMYTNLQEALPDVHAALAFQATLTPLGRSGTGEEVANVVTFLASDASSYLTGQSVKIDGGISG</sequence>
<evidence type="ECO:0000313" key="3">
    <source>
        <dbReference type="EMBL" id="MFD2473593.1"/>
    </source>
</evidence>
<dbReference type="SUPFAM" id="SSF51735">
    <property type="entry name" value="NAD(P)-binding Rossmann-fold domains"/>
    <property type="match status" value="1"/>
</dbReference>
<gene>
    <name evidence="3" type="ORF">ACFSVL_39760</name>
</gene>
<comment type="caution">
    <text evidence="3">The sequence shown here is derived from an EMBL/GenBank/DDBJ whole genome shotgun (WGS) entry which is preliminary data.</text>
</comment>
<dbReference type="Pfam" id="PF13561">
    <property type="entry name" value="adh_short_C2"/>
    <property type="match status" value="1"/>
</dbReference>
<dbReference type="InterPro" id="IPR020904">
    <property type="entry name" value="Sc_DH/Rdtase_CS"/>
</dbReference>
<organism evidence="3 4">
    <name type="scientific">Amycolatopsis silviterrae</name>
    <dbReference type="NCBI Taxonomy" id="1656914"/>
    <lineage>
        <taxon>Bacteria</taxon>
        <taxon>Bacillati</taxon>
        <taxon>Actinomycetota</taxon>
        <taxon>Actinomycetes</taxon>
        <taxon>Pseudonocardiales</taxon>
        <taxon>Pseudonocardiaceae</taxon>
        <taxon>Amycolatopsis</taxon>
    </lineage>
</organism>
<dbReference type="PRINTS" id="PR00081">
    <property type="entry name" value="GDHRDH"/>
</dbReference>
<reference evidence="4" key="1">
    <citation type="journal article" date="2019" name="Int. J. Syst. Evol. Microbiol.">
        <title>The Global Catalogue of Microorganisms (GCM) 10K type strain sequencing project: providing services to taxonomists for standard genome sequencing and annotation.</title>
        <authorList>
            <consortium name="The Broad Institute Genomics Platform"/>
            <consortium name="The Broad Institute Genome Sequencing Center for Infectious Disease"/>
            <person name="Wu L."/>
            <person name="Ma J."/>
        </authorList>
    </citation>
    <scope>NUCLEOTIDE SEQUENCE [LARGE SCALE GENOMIC DNA]</scope>
    <source>
        <strain evidence="4">CGMCC 4.7641</strain>
    </source>
</reference>
<comment type="similarity">
    <text evidence="1">Belongs to the short-chain dehydrogenases/reductases (SDR) family.</text>
</comment>
<dbReference type="Gene3D" id="3.40.50.720">
    <property type="entry name" value="NAD(P)-binding Rossmann-like Domain"/>
    <property type="match status" value="1"/>
</dbReference>
<evidence type="ECO:0000313" key="4">
    <source>
        <dbReference type="Proteomes" id="UP001597483"/>
    </source>
</evidence>
<dbReference type="InterPro" id="IPR036291">
    <property type="entry name" value="NAD(P)-bd_dom_sf"/>
</dbReference>
<dbReference type="EMBL" id="JBHUKS010000033">
    <property type="protein sequence ID" value="MFD2473593.1"/>
    <property type="molecule type" value="Genomic_DNA"/>
</dbReference>
<dbReference type="NCBIfam" id="NF005559">
    <property type="entry name" value="PRK07231.1"/>
    <property type="match status" value="1"/>
</dbReference>
<keyword evidence="2 3" id="KW-0560">Oxidoreductase</keyword>
<dbReference type="EC" id="1.1.1.-" evidence="3"/>
<dbReference type="RefSeq" id="WP_378312198.1">
    <property type="nucleotide sequence ID" value="NZ_JBHUKS010000033.1"/>
</dbReference>
<keyword evidence="4" id="KW-1185">Reference proteome</keyword>
<dbReference type="CDD" id="cd05233">
    <property type="entry name" value="SDR_c"/>
    <property type="match status" value="1"/>
</dbReference>
<dbReference type="PANTHER" id="PTHR24321:SF15">
    <property type="entry name" value="OXIDOREDUCTASE UCPA"/>
    <property type="match status" value="1"/>
</dbReference>
<dbReference type="Proteomes" id="UP001597483">
    <property type="component" value="Unassembled WGS sequence"/>
</dbReference>
<dbReference type="PANTHER" id="PTHR24321">
    <property type="entry name" value="DEHYDROGENASES, SHORT CHAIN"/>
    <property type="match status" value="1"/>
</dbReference>
<evidence type="ECO:0000256" key="1">
    <source>
        <dbReference type="ARBA" id="ARBA00006484"/>
    </source>
</evidence>
<proteinExistence type="inferred from homology"/>
<dbReference type="InterPro" id="IPR002347">
    <property type="entry name" value="SDR_fam"/>
</dbReference>
<name>A0ABW5HJT6_9PSEU</name>
<evidence type="ECO:0000256" key="2">
    <source>
        <dbReference type="ARBA" id="ARBA00023002"/>
    </source>
</evidence>
<dbReference type="GO" id="GO:0016491">
    <property type="term" value="F:oxidoreductase activity"/>
    <property type="evidence" value="ECO:0007669"/>
    <property type="project" value="UniProtKB-KW"/>
</dbReference>